<feature type="domain" description="Primase C-terminal 1" evidence="2">
    <location>
        <begin position="211"/>
        <end position="274"/>
    </location>
</feature>
<dbReference type="SMART" id="SM00943">
    <property type="entry name" value="Prim-Pol"/>
    <property type="match status" value="1"/>
</dbReference>
<dbReference type="InterPro" id="IPR015330">
    <property type="entry name" value="DNA_primase/pol_bifunc_N"/>
</dbReference>
<dbReference type="CDD" id="cd04859">
    <property type="entry name" value="Prim_Pol"/>
    <property type="match status" value="1"/>
</dbReference>
<dbReference type="Proteomes" id="UP001202922">
    <property type="component" value="Unassembled WGS sequence"/>
</dbReference>
<feature type="region of interest" description="Disordered" evidence="1">
    <location>
        <begin position="269"/>
        <end position="299"/>
    </location>
</feature>
<name>A0ABS9U254_9MICC</name>
<organism evidence="4 5">
    <name type="scientific">Sinomonas terrae</name>
    <dbReference type="NCBI Taxonomy" id="2908838"/>
    <lineage>
        <taxon>Bacteria</taxon>
        <taxon>Bacillati</taxon>
        <taxon>Actinomycetota</taxon>
        <taxon>Actinomycetes</taxon>
        <taxon>Micrococcales</taxon>
        <taxon>Micrococcaceae</taxon>
        <taxon>Sinomonas</taxon>
    </lineage>
</organism>
<dbReference type="SUPFAM" id="SSF56747">
    <property type="entry name" value="Prim-pol domain"/>
    <property type="match status" value="1"/>
</dbReference>
<dbReference type="InterPro" id="IPR014820">
    <property type="entry name" value="PriCT_1"/>
</dbReference>
<sequence>MDPAELFLEVANLPLAEAAARFAASRVPVFPCVPGGKRPLTARGFHDATADTWRVASWWRRWPGANIGLPTGATSGVEVVDVDRKAGGRTGFSSFERARRAGLVGGWQALVRTPSGGMHAYYPADPARPQPSWQAASARVDFRGGGGYVILPPSILDLETGRRACYALIPGQRGNVSPVDAAALRDLLDPRPAPVVRPKGIVTATDGERLAAWVAGRGEGERNRGLFWAACRMAEAGAAPEVTQELLAPGAEQAGLPSREVAVTIRSAYRAHHKTQRSDDTSRRDGAAGRTVQAESRGL</sequence>
<evidence type="ECO:0000256" key="1">
    <source>
        <dbReference type="SAM" id="MobiDB-lite"/>
    </source>
</evidence>
<comment type="caution">
    <text evidence="4">The sequence shown here is derived from an EMBL/GenBank/DDBJ whole genome shotgun (WGS) entry which is preliminary data.</text>
</comment>
<evidence type="ECO:0000313" key="4">
    <source>
        <dbReference type="EMBL" id="MCH6470778.1"/>
    </source>
</evidence>
<reference evidence="4 5" key="1">
    <citation type="submission" date="2022-03" db="EMBL/GenBank/DDBJ databases">
        <title>Sinomonas sp. isolated from a soil.</title>
        <authorList>
            <person name="Han J."/>
            <person name="Kim D.-U."/>
        </authorList>
    </citation>
    <scope>NUCLEOTIDE SEQUENCE [LARGE SCALE GENOMIC DNA]</scope>
    <source>
        <strain evidence="4 5">5-5</strain>
    </source>
</reference>
<dbReference type="Pfam" id="PF09250">
    <property type="entry name" value="Prim-Pol"/>
    <property type="match status" value="1"/>
</dbReference>
<proteinExistence type="predicted"/>
<protein>
    <submittedName>
        <fullName evidence="4">Bifunctional DNA primase/polymerase</fullName>
    </submittedName>
</protein>
<evidence type="ECO:0000313" key="5">
    <source>
        <dbReference type="Proteomes" id="UP001202922"/>
    </source>
</evidence>
<gene>
    <name evidence="4" type="ORF">L0M17_12465</name>
</gene>
<evidence type="ECO:0000259" key="2">
    <source>
        <dbReference type="SMART" id="SM00942"/>
    </source>
</evidence>
<keyword evidence="5" id="KW-1185">Reference proteome</keyword>
<feature type="domain" description="DNA primase/polymerase bifunctional N-terminal" evidence="3">
    <location>
        <begin position="19"/>
        <end position="188"/>
    </location>
</feature>
<accession>A0ABS9U254</accession>
<dbReference type="SMART" id="SM00942">
    <property type="entry name" value="PriCT_1"/>
    <property type="match status" value="1"/>
</dbReference>
<feature type="compositionally biased region" description="Basic and acidic residues" evidence="1">
    <location>
        <begin position="276"/>
        <end position="287"/>
    </location>
</feature>
<evidence type="ECO:0000259" key="3">
    <source>
        <dbReference type="SMART" id="SM00943"/>
    </source>
</evidence>
<dbReference type="EMBL" id="JAKZBV010000001">
    <property type="protein sequence ID" value="MCH6470778.1"/>
    <property type="molecule type" value="Genomic_DNA"/>
</dbReference>
<dbReference type="RefSeq" id="WP_241054300.1">
    <property type="nucleotide sequence ID" value="NZ_JAKZBV010000001.1"/>
</dbReference>